<dbReference type="InterPro" id="IPR046525">
    <property type="entry name" value="DUF6702"/>
</dbReference>
<dbReference type="Proteomes" id="UP001597094">
    <property type="component" value="Unassembled WGS sequence"/>
</dbReference>
<accession>A0ABW3SRH5</accession>
<evidence type="ECO:0000256" key="1">
    <source>
        <dbReference type="SAM" id="SignalP"/>
    </source>
</evidence>
<sequence length="168" mass="19102">MKYRFFSLLLLLMAFALARPAAAHDYHASIADVQFNPRTQSLEVAVKVFMDDLEDALSRRSKTNVVYSHTSEQVKKHLSDYLSTNLVFEVEQGKPLKHKFVGSEADADVVWIYLEIPVNKAILPQLYVKNAILTDLFSDQMNIVNINYKGKTESVLLQRGETTKKVPL</sequence>
<dbReference type="RefSeq" id="WP_377527203.1">
    <property type="nucleotide sequence ID" value="NZ_JBHTLD010000087.1"/>
</dbReference>
<dbReference type="Pfam" id="PF20420">
    <property type="entry name" value="DUF6702"/>
    <property type="match status" value="1"/>
</dbReference>
<feature type="chain" id="PRO_5046518903" evidence="1">
    <location>
        <begin position="24"/>
        <end position="168"/>
    </location>
</feature>
<gene>
    <name evidence="2" type="ORF">ACFQ2O_10860</name>
</gene>
<evidence type="ECO:0000313" key="3">
    <source>
        <dbReference type="Proteomes" id="UP001597094"/>
    </source>
</evidence>
<keyword evidence="3" id="KW-1185">Reference proteome</keyword>
<reference evidence="3" key="1">
    <citation type="journal article" date="2019" name="Int. J. Syst. Evol. Microbiol.">
        <title>The Global Catalogue of Microorganisms (GCM) 10K type strain sequencing project: providing services to taxonomists for standard genome sequencing and annotation.</title>
        <authorList>
            <consortium name="The Broad Institute Genomics Platform"/>
            <consortium name="The Broad Institute Genome Sequencing Center for Infectious Disease"/>
            <person name="Wu L."/>
            <person name="Ma J."/>
        </authorList>
    </citation>
    <scope>NUCLEOTIDE SEQUENCE [LARGE SCALE GENOMIC DNA]</scope>
    <source>
        <strain evidence="3">JCM 31319</strain>
    </source>
</reference>
<dbReference type="EMBL" id="JBHTLD010000087">
    <property type="protein sequence ID" value="MFD1186706.1"/>
    <property type="molecule type" value="Genomic_DNA"/>
</dbReference>
<comment type="caution">
    <text evidence="2">The sequence shown here is derived from an EMBL/GenBank/DDBJ whole genome shotgun (WGS) entry which is preliminary data.</text>
</comment>
<evidence type="ECO:0000313" key="2">
    <source>
        <dbReference type="EMBL" id="MFD1186706.1"/>
    </source>
</evidence>
<feature type="signal peptide" evidence="1">
    <location>
        <begin position="1"/>
        <end position="23"/>
    </location>
</feature>
<name>A0ABW3SRH5_9BACT</name>
<keyword evidence="1" id="KW-0732">Signal</keyword>
<protein>
    <submittedName>
        <fullName evidence="2">DUF6702 family protein</fullName>
    </submittedName>
</protein>
<proteinExistence type="predicted"/>
<organism evidence="2 3">
    <name type="scientific">Pontibacter rugosus</name>
    <dbReference type="NCBI Taxonomy" id="1745966"/>
    <lineage>
        <taxon>Bacteria</taxon>
        <taxon>Pseudomonadati</taxon>
        <taxon>Bacteroidota</taxon>
        <taxon>Cytophagia</taxon>
        <taxon>Cytophagales</taxon>
        <taxon>Hymenobacteraceae</taxon>
        <taxon>Pontibacter</taxon>
    </lineage>
</organism>